<reference evidence="8" key="1">
    <citation type="submission" date="2013-12" db="EMBL/GenBank/DDBJ databases">
        <authorList>
            <person name="Genoscope - CEA"/>
        </authorList>
    </citation>
    <scope>NUCLEOTIDE SEQUENCE</scope>
    <source>
        <strain evidence="8">CBS 1993</strain>
    </source>
</reference>
<evidence type="ECO:0000259" key="7">
    <source>
        <dbReference type="PROSITE" id="PS50178"/>
    </source>
</evidence>
<evidence type="ECO:0000256" key="2">
    <source>
        <dbReference type="ARBA" id="ARBA00022771"/>
    </source>
</evidence>
<feature type="region of interest" description="Disordered" evidence="5">
    <location>
        <begin position="570"/>
        <end position="592"/>
    </location>
</feature>
<sequence>MIRDSKKTPTKRRVLGSSSSSSTPNPRRNIIDDPQVEGSDLNRLIPSLNEMTLAESTNSSSSVSSLSNEPASSIESVVSPNGETSLDMMCPICGEKMVTLMQLNRHLDDEHSDVEPVANEDDLKSWFRKKVIGKANEVINSNINPNKKFLKLDLFDNNFSFTESSSSVNLQEAAETAEIVPITIPRNHWKRPSPNEICNTPGCSKYLSVKNGQVNCRKCGKLFCNTHTYYRVKINAELEYDPKNGIWSRCCQACYLGKPGHNDTNGRVSDLSTSFKRLRTEFSGKRDLDVLMLERRWLRFYEYYRNLDQGIRASLPIKQFERSVVNWQSDSEVKSCRICQQRFSFGVLRKHHCRLCGLITCGDVATGCSMDVPLNILSDLLSIPSSFSVATASKKYEKLESTPDASLRMCLVCKNQLLSKRLFIRDMQSSPPEILSLYSSMVIYKTKIVKLLPELKITLELMKRADPATELSSGVHDHNATIAAFSQEHEMLQLATQQRLKLMRLFTRFDGITKRIGSQIRVSEELQAKGHPISIDELKIQKSIYQTSLLFLQENMLSLQSVPKILKGQSNDASISSSTQSPEPAQPKMTKREVRELRDQMMVLKEQRFLVADMVENSKKKRRFEDLKSLEDSLADLDKAIQDIDDKLGDESFT</sequence>
<feature type="compositionally biased region" description="Polar residues" evidence="5">
    <location>
        <begin position="570"/>
        <end position="583"/>
    </location>
</feature>
<dbReference type="CDD" id="cd15761">
    <property type="entry name" value="FYVE1_Vac1p_like"/>
    <property type="match status" value="1"/>
</dbReference>
<dbReference type="Pfam" id="PF11464">
    <property type="entry name" value="Rbsn"/>
    <property type="match status" value="1"/>
</dbReference>
<keyword evidence="9" id="KW-1185">Reference proteome</keyword>
<keyword evidence="3" id="KW-0862">Zinc</keyword>
<dbReference type="EMBL" id="HG793127">
    <property type="protein sequence ID" value="CDK26824.1"/>
    <property type="molecule type" value="Genomic_DNA"/>
</dbReference>
<dbReference type="PROSITE" id="PS50178">
    <property type="entry name" value="ZF_FYVE"/>
    <property type="match status" value="1"/>
</dbReference>
<dbReference type="HOGENOM" id="CLU_026440_1_0_1"/>
<name>W6MJV8_9ASCO</name>
<dbReference type="InterPro" id="IPR013087">
    <property type="entry name" value="Znf_C2H2_type"/>
</dbReference>
<dbReference type="Gene3D" id="3.30.40.10">
    <property type="entry name" value="Zinc/RING finger domain, C3HC4 (zinc finger)"/>
    <property type="match status" value="2"/>
</dbReference>
<evidence type="ECO:0000256" key="3">
    <source>
        <dbReference type="ARBA" id="ARBA00022833"/>
    </source>
</evidence>
<evidence type="ECO:0000313" key="8">
    <source>
        <dbReference type="EMBL" id="CDK26824.1"/>
    </source>
</evidence>
<dbReference type="InterPro" id="IPR013083">
    <property type="entry name" value="Znf_RING/FYVE/PHD"/>
</dbReference>
<dbReference type="Proteomes" id="UP000019384">
    <property type="component" value="Unassembled WGS sequence"/>
</dbReference>
<dbReference type="InterPro" id="IPR000306">
    <property type="entry name" value="Znf_FYVE"/>
</dbReference>
<organism evidence="8 9">
    <name type="scientific">Kuraishia capsulata CBS 1993</name>
    <dbReference type="NCBI Taxonomy" id="1382522"/>
    <lineage>
        <taxon>Eukaryota</taxon>
        <taxon>Fungi</taxon>
        <taxon>Dikarya</taxon>
        <taxon>Ascomycota</taxon>
        <taxon>Saccharomycotina</taxon>
        <taxon>Pichiomycetes</taxon>
        <taxon>Pichiales</taxon>
        <taxon>Pichiaceae</taxon>
        <taxon>Kuraishia</taxon>
    </lineage>
</organism>
<keyword evidence="2 4" id="KW-0863">Zinc-finger</keyword>
<evidence type="ECO:0000259" key="6">
    <source>
        <dbReference type="PROSITE" id="PS50157"/>
    </source>
</evidence>
<accession>W6MJV8</accession>
<proteinExistence type="predicted"/>
<dbReference type="PANTHER" id="PTHR23164">
    <property type="entry name" value="EARLY ENDOSOME ANTIGEN 1"/>
    <property type="match status" value="1"/>
</dbReference>
<feature type="region of interest" description="Disordered" evidence="5">
    <location>
        <begin position="55"/>
        <end position="80"/>
    </location>
</feature>
<dbReference type="PROSITE" id="PS00028">
    <property type="entry name" value="ZINC_FINGER_C2H2_1"/>
    <property type="match status" value="1"/>
</dbReference>
<dbReference type="Pfam" id="PF01363">
    <property type="entry name" value="FYVE"/>
    <property type="match status" value="2"/>
</dbReference>
<dbReference type="GeneID" id="34520209"/>
<keyword evidence="1" id="KW-0479">Metal-binding</keyword>
<gene>
    <name evidence="8" type="ORF">KUCA_T00002798001</name>
</gene>
<dbReference type="GO" id="GO:0008270">
    <property type="term" value="F:zinc ion binding"/>
    <property type="evidence" value="ECO:0007669"/>
    <property type="project" value="UniProtKB-KW"/>
</dbReference>
<dbReference type="SUPFAM" id="SSF57903">
    <property type="entry name" value="FYVE/PHD zinc finger"/>
    <property type="match status" value="2"/>
</dbReference>
<feature type="compositionally biased region" description="Low complexity" evidence="5">
    <location>
        <begin position="55"/>
        <end position="73"/>
    </location>
</feature>
<dbReference type="SMART" id="SM00064">
    <property type="entry name" value="FYVE"/>
    <property type="match status" value="2"/>
</dbReference>
<dbReference type="InterPro" id="IPR021565">
    <property type="entry name" value="Rbsn_Rab-bd"/>
</dbReference>
<dbReference type="OrthoDB" id="166134at2759"/>
<dbReference type="GO" id="GO:0032266">
    <property type="term" value="F:phosphatidylinositol-3-phosphate binding"/>
    <property type="evidence" value="ECO:0007669"/>
    <property type="project" value="UniProtKB-ARBA"/>
</dbReference>
<evidence type="ECO:0000256" key="5">
    <source>
        <dbReference type="SAM" id="MobiDB-lite"/>
    </source>
</evidence>
<evidence type="ECO:0000256" key="4">
    <source>
        <dbReference type="PROSITE-ProRule" id="PRU00042"/>
    </source>
</evidence>
<dbReference type="CDD" id="cd15737">
    <property type="entry name" value="FYVE2_Vac1p_like"/>
    <property type="match status" value="1"/>
</dbReference>
<dbReference type="InterPro" id="IPR036531">
    <property type="entry name" value="Rbsn_Rab-bd_sf"/>
</dbReference>
<feature type="region of interest" description="Disordered" evidence="5">
    <location>
        <begin position="1"/>
        <end position="40"/>
    </location>
</feature>
<protein>
    <recommendedName>
        <fullName evidence="10">FYVE-type domain-containing protein</fullName>
    </recommendedName>
</protein>
<dbReference type="PANTHER" id="PTHR23164:SF30">
    <property type="entry name" value="EARLY ENDOSOME ANTIGEN 1"/>
    <property type="match status" value="1"/>
</dbReference>
<dbReference type="InterPro" id="IPR017455">
    <property type="entry name" value="Znf_FYVE-rel"/>
</dbReference>
<reference evidence="8" key="2">
    <citation type="submission" date="2014-02" db="EMBL/GenBank/DDBJ databases">
        <title>Complete DNA sequence of /Kuraishia capsulata/ illustrates novel genomic features among budding yeasts (/Saccharomycotina/).</title>
        <authorList>
            <person name="Morales L."/>
            <person name="Noel B."/>
            <person name="Porcel B."/>
            <person name="Marcet-Houben M."/>
            <person name="Hullo M-F."/>
            <person name="Sacerdot C."/>
            <person name="Tekaia F."/>
            <person name="Leh-Louis V."/>
            <person name="Despons L."/>
            <person name="Khanna V."/>
            <person name="Aury J-M."/>
            <person name="Barbe V."/>
            <person name="Couloux A."/>
            <person name="Labadie K."/>
            <person name="Pelletier E."/>
            <person name="Souciet J-L."/>
            <person name="Boekhout T."/>
            <person name="Gabaldon T."/>
            <person name="Wincker P."/>
            <person name="Dujon B."/>
        </authorList>
    </citation>
    <scope>NUCLEOTIDE SEQUENCE</scope>
    <source>
        <strain evidence="8">CBS 1993</strain>
    </source>
</reference>
<dbReference type="InterPro" id="IPR011011">
    <property type="entry name" value="Znf_FYVE_PHD"/>
</dbReference>
<dbReference type="PROSITE" id="PS50157">
    <property type="entry name" value="ZINC_FINGER_C2H2_2"/>
    <property type="match status" value="1"/>
</dbReference>
<dbReference type="SUPFAM" id="SSF140125">
    <property type="entry name" value="Rabenosyn-5 Rab-binding domain-like"/>
    <property type="match status" value="1"/>
</dbReference>
<feature type="domain" description="FYVE-type" evidence="7">
    <location>
        <begin position="330"/>
        <end position="418"/>
    </location>
</feature>
<evidence type="ECO:0000256" key="1">
    <source>
        <dbReference type="ARBA" id="ARBA00022723"/>
    </source>
</evidence>
<dbReference type="RefSeq" id="XP_022458821.1">
    <property type="nucleotide sequence ID" value="XM_022603080.1"/>
</dbReference>
<feature type="domain" description="C2H2-type" evidence="6">
    <location>
        <begin position="88"/>
        <end position="116"/>
    </location>
</feature>
<evidence type="ECO:0008006" key="10">
    <source>
        <dbReference type="Google" id="ProtNLM"/>
    </source>
</evidence>
<dbReference type="STRING" id="1382522.W6MJV8"/>
<dbReference type="AlphaFoldDB" id="W6MJV8"/>
<evidence type="ECO:0000313" key="9">
    <source>
        <dbReference type="Proteomes" id="UP000019384"/>
    </source>
</evidence>